<dbReference type="InterPro" id="IPR012341">
    <property type="entry name" value="6hp_glycosidase-like_sf"/>
</dbReference>
<dbReference type="InterPro" id="IPR008928">
    <property type="entry name" value="6-hairpin_glycosidase_sf"/>
</dbReference>
<dbReference type="InterPro" id="IPR002037">
    <property type="entry name" value="Glyco_hydro_8"/>
</dbReference>
<protein>
    <recommendedName>
        <fullName evidence="3">cellulase</fullName>
        <ecNumber evidence="3">3.2.1.4</ecNumber>
    </recommendedName>
</protein>
<keyword evidence="10" id="KW-1185">Reference proteome</keyword>
<dbReference type="Gene3D" id="1.50.10.10">
    <property type="match status" value="1"/>
</dbReference>
<feature type="chain" id="PRO_5013326082" description="cellulase" evidence="8">
    <location>
        <begin position="20"/>
        <end position="438"/>
    </location>
</feature>
<reference evidence="9 10" key="1">
    <citation type="submission" date="2017-06" db="EMBL/GenBank/DDBJ databases">
        <authorList>
            <person name="Kim H.J."/>
            <person name="Triplett B.A."/>
        </authorList>
    </citation>
    <scope>NUCLEOTIDE SEQUENCE [LARGE SCALE GENOMIC DNA]</scope>
    <source>
        <strain evidence="9 10">DSM 18704</strain>
    </source>
</reference>
<dbReference type="GO" id="GO:0030245">
    <property type="term" value="P:cellulose catabolic process"/>
    <property type="evidence" value="ECO:0007669"/>
    <property type="project" value="UniProtKB-KW"/>
</dbReference>
<keyword evidence="9" id="KW-0858">Xylan degradation</keyword>
<dbReference type="EMBL" id="FZOU01000009">
    <property type="protein sequence ID" value="SNT36644.1"/>
    <property type="molecule type" value="Genomic_DNA"/>
</dbReference>
<dbReference type="SUPFAM" id="SSF48208">
    <property type="entry name" value="Six-hairpin glycosidases"/>
    <property type="match status" value="1"/>
</dbReference>
<dbReference type="Proteomes" id="UP000198356">
    <property type="component" value="Unassembled WGS sequence"/>
</dbReference>
<evidence type="ECO:0000256" key="6">
    <source>
        <dbReference type="ARBA" id="ARBA00023295"/>
    </source>
</evidence>
<evidence type="ECO:0000256" key="3">
    <source>
        <dbReference type="ARBA" id="ARBA00012601"/>
    </source>
</evidence>
<evidence type="ECO:0000256" key="2">
    <source>
        <dbReference type="ARBA" id="ARBA00009209"/>
    </source>
</evidence>
<evidence type="ECO:0000256" key="8">
    <source>
        <dbReference type="SAM" id="SignalP"/>
    </source>
</evidence>
<comment type="similarity">
    <text evidence="2">Belongs to the glycosyl hydrolase 8 (cellulase D) family.</text>
</comment>
<dbReference type="GO" id="GO:0045493">
    <property type="term" value="P:xylan catabolic process"/>
    <property type="evidence" value="ECO:0007669"/>
    <property type="project" value="UniProtKB-KW"/>
</dbReference>
<evidence type="ECO:0000256" key="4">
    <source>
        <dbReference type="ARBA" id="ARBA00022801"/>
    </source>
</evidence>
<keyword evidence="8" id="KW-0732">Signal</keyword>
<dbReference type="EC" id="3.2.1.4" evidence="3"/>
<dbReference type="GO" id="GO:0008810">
    <property type="term" value="F:cellulase activity"/>
    <property type="evidence" value="ECO:0007669"/>
    <property type="project" value="UniProtKB-EC"/>
</dbReference>
<evidence type="ECO:0000313" key="10">
    <source>
        <dbReference type="Proteomes" id="UP000198356"/>
    </source>
</evidence>
<gene>
    <name evidence="9" type="ORF">SAMN05421770_10950</name>
</gene>
<dbReference type="Pfam" id="PF01270">
    <property type="entry name" value="Glyco_hydro_8"/>
    <property type="match status" value="2"/>
</dbReference>
<evidence type="ECO:0000256" key="1">
    <source>
        <dbReference type="ARBA" id="ARBA00000966"/>
    </source>
</evidence>
<organism evidence="9 10">
    <name type="scientific">Granulicella rosea</name>
    <dbReference type="NCBI Taxonomy" id="474952"/>
    <lineage>
        <taxon>Bacteria</taxon>
        <taxon>Pseudomonadati</taxon>
        <taxon>Acidobacteriota</taxon>
        <taxon>Terriglobia</taxon>
        <taxon>Terriglobales</taxon>
        <taxon>Acidobacteriaceae</taxon>
        <taxon>Granulicella</taxon>
    </lineage>
</organism>
<keyword evidence="5" id="KW-0136">Cellulose degradation</keyword>
<dbReference type="OrthoDB" id="9803461at2"/>
<feature type="signal peptide" evidence="8">
    <location>
        <begin position="1"/>
        <end position="19"/>
    </location>
</feature>
<dbReference type="AlphaFoldDB" id="A0A239M3U1"/>
<name>A0A239M3U1_9BACT</name>
<sequence length="438" mass="48861">MHLRTLAASLLLLAANATAQQGAYATHHYRNLLAEDGHTQAEIDARIDATFTQLFHGDKDTQAIFYETGRNASGPLAYVTDVANHDARTEGMSYGMMIAVETNHKAEFDALWNWANTYMLITDPANPSVGYYAWSMNVDGTPRSVSPAPDGEEYFVMSLYFAANRWGNGQGIYDYKAQADRLLRLMRHHPMQKGSPPFRIHPGDPPFAPNGHSGWVTTVGPMVDEAANMIVFVPDTGGDKYSDPSYHLPAFYDLWALWGPKEDRQFWAKAAETSRQYFVKSTNPTTGLSSDYANFDGTPHAAEFNRMSANFSYDSWRTASNWSVDQSWWGRNPNARALSDRIQTFLSRQGIHTYADQFTLDGKPLSTRHSTGMVATTAVASLAASDTPQAKAFVHELWTTPIPSGQQRYFDGMLYMMSLLHASGQFRIWDAPPVRSGH</sequence>
<evidence type="ECO:0000256" key="5">
    <source>
        <dbReference type="ARBA" id="ARBA00023001"/>
    </source>
</evidence>
<keyword evidence="7" id="KW-0624">Polysaccharide degradation</keyword>
<accession>A0A239M3U1</accession>
<keyword evidence="4 9" id="KW-0378">Hydrolase</keyword>
<proteinExistence type="inferred from homology"/>
<comment type="catalytic activity">
    <reaction evidence="1">
        <text>Endohydrolysis of (1-&gt;4)-beta-D-glucosidic linkages in cellulose, lichenin and cereal beta-D-glucans.</text>
        <dbReference type="EC" id="3.2.1.4"/>
    </reaction>
</comment>
<keyword evidence="6 9" id="KW-0326">Glycosidase</keyword>
<evidence type="ECO:0000313" key="9">
    <source>
        <dbReference type="EMBL" id="SNT36644.1"/>
    </source>
</evidence>
<dbReference type="RefSeq" id="WP_089410034.1">
    <property type="nucleotide sequence ID" value="NZ_FZOU01000009.1"/>
</dbReference>
<keyword evidence="7" id="KW-0119">Carbohydrate metabolism</keyword>
<evidence type="ECO:0000256" key="7">
    <source>
        <dbReference type="ARBA" id="ARBA00023326"/>
    </source>
</evidence>